<evidence type="ECO:0000313" key="2">
    <source>
        <dbReference type="EMBL" id="CAA0833963.1"/>
    </source>
</evidence>
<dbReference type="PANTHER" id="PTHR34223:SF51">
    <property type="entry name" value="OS06G0556300 PROTEIN"/>
    <property type="match status" value="1"/>
</dbReference>
<organism evidence="2 3">
    <name type="scientific">Striga hermonthica</name>
    <name type="common">Purple witchweed</name>
    <name type="synonym">Buchnera hermonthica</name>
    <dbReference type="NCBI Taxonomy" id="68872"/>
    <lineage>
        <taxon>Eukaryota</taxon>
        <taxon>Viridiplantae</taxon>
        <taxon>Streptophyta</taxon>
        <taxon>Embryophyta</taxon>
        <taxon>Tracheophyta</taxon>
        <taxon>Spermatophyta</taxon>
        <taxon>Magnoliopsida</taxon>
        <taxon>eudicotyledons</taxon>
        <taxon>Gunneridae</taxon>
        <taxon>Pentapetalae</taxon>
        <taxon>asterids</taxon>
        <taxon>lamiids</taxon>
        <taxon>Lamiales</taxon>
        <taxon>Orobanchaceae</taxon>
        <taxon>Buchnereae</taxon>
        <taxon>Striga</taxon>
    </lineage>
</organism>
<dbReference type="Gene3D" id="3.80.10.10">
    <property type="entry name" value="Ribonuclease Inhibitor"/>
    <property type="match status" value="1"/>
</dbReference>
<reference evidence="2" key="1">
    <citation type="submission" date="2019-12" db="EMBL/GenBank/DDBJ databases">
        <authorList>
            <person name="Scholes J."/>
        </authorList>
    </citation>
    <scope>NUCLEOTIDE SEQUENCE</scope>
</reference>
<proteinExistence type="predicted"/>
<dbReference type="Pfam" id="PF24758">
    <property type="entry name" value="LRR_At5g56370"/>
    <property type="match status" value="1"/>
</dbReference>
<keyword evidence="3" id="KW-1185">Reference proteome</keyword>
<dbReference type="OrthoDB" id="883325at2759"/>
<dbReference type="SUPFAM" id="SSF52047">
    <property type="entry name" value="RNI-like"/>
    <property type="match status" value="1"/>
</dbReference>
<feature type="domain" description="F-box/LRR-repeat protein 15/At3g58940/PEG3-like LRR" evidence="1">
    <location>
        <begin position="70"/>
        <end position="132"/>
    </location>
</feature>
<evidence type="ECO:0000313" key="3">
    <source>
        <dbReference type="Proteomes" id="UP001153555"/>
    </source>
</evidence>
<dbReference type="AlphaFoldDB" id="A0A9N7NPZ8"/>
<accession>A0A9N7NPZ8</accession>
<name>A0A9N7NPZ8_STRHE</name>
<dbReference type="EMBL" id="CACSLK010027842">
    <property type="protein sequence ID" value="CAA0833963.1"/>
    <property type="molecule type" value="Genomic_DNA"/>
</dbReference>
<comment type="caution">
    <text evidence="2">The sequence shown here is derived from an EMBL/GenBank/DDBJ whole genome shotgun (WGS) entry which is preliminary data.</text>
</comment>
<dbReference type="PANTHER" id="PTHR34223">
    <property type="entry name" value="OS11G0201299 PROTEIN"/>
    <property type="match status" value="1"/>
</dbReference>
<dbReference type="InterPro" id="IPR055411">
    <property type="entry name" value="LRR_FXL15/At3g58940/PEG3-like"/>
</dbReference>
<protein>
    <recommendedName>
        <fullName evidence="1">F-box/LRR-repeat protein 15/At3g58940/PEG3-like LRR domain-containing protein</fullName>
    </recommendedName>
</protein>
<sequence length="341" mass="39061">MLGCPLLRRLVLDNCCELRNVRVSEAASPGLKHFELYAYNWVEGRSIEIDVPNLETVYVRGAWIWSHRQSTFLFSRLTSLSLYSVILSSESFDLLSFGCPTLESLTLGDCSGFEEFYLASDSVESLHISTRNIPLKGVTICSPNNLDFMFTARIPQLPDTFSFTTTNSKEWYSNVFLSSCEDDPDFNVNLWFLELRRLLKALSGSRISLSLQMDGGPQDVPCSDVLADEPPVVVWSLNFSTRKCRTASWNLGFTNGLFRVCRPSLVWGGRLVSESGRKYRLSEFQLNMLLANKNFRTEPYFWGNDLEQVHVDGQLVQWTDQSELRNKTYDGEIWLDLKWRC</sequence>
<gene>
    <name evidence="2" type="ORF">SHERM_29219</name>
</gene>
<dbReference type="Proteomes" id="UP001153555">
    <property type="component" value="Unassembled WGS sequence"/>
</dbReference>
<evidence type="ECO:0000259" key="1">
    <source>
        <dbReference type="Pfam" id="PF24758"/>
    </source>
</evidence>
<dbReference type="InterPro" id="IPR053197">
    <property type="entry name" value="F-box_SCFL_complex_component"/>
</dbReference>
<dbReference type="InterPro" id="IPR032675">
    <property type="entry name" value="LRR_dom_sf"/>
</dbReference>